<evidence type="ECO:0000313" key="1">
    <source>
        <dbReference type="EMBL" id="CAF2133823.1"/>
    </source>
</evidence>
<dbReference type="Proteomes" id="UP001295469">
    <property type="component" value="Chromosome A03"/>
</dbReference>
<feature type="non-terminal residue" evidence="1">
    <location>
        <position position="102"/>
    </location>
</feature>
<gene>
    <name evidence="1" type="ORF">DARMORV10_A03P66680.1</name>
</gene>
<dbReference type="EMBL" id="HG994357">
    <property type="protein sequence ID" value="CAF2133823.1"/>
    <property type="molecule type" value="Genomic_DNA"/>
</dbReference>
<name>A0A816W7P2_BRANA</name>
<accession>A0A816W7P2</accession>
<reference evidence="1" key="1">
    <citation type="submission" date="2021-01" db="EMBL/GenBank/DDBJ databases">
        <authorList>
            <consortium name="Genoscope - CEA"/>
            <person name="William W."/>
        </authorList>
    </citation>
    <scope>NUCLEOTIDE SEQUENCE</scope>
</reference>
<sequence>LVLVLGAIETIEQGKVLHMAKVCQRVICPSKKEVVERTSEMVEEGCTTPRSTKYRIPMSLVSPLPPRKKSMVVGNCYFSRLIWRPCSIRIFDEKHAHRFDSI</sequence>
<protein>
    <submittedName>
        <fullName evidence="1">(rape) hypothetical protein</fullName>
    </submittedName>
</protein>
<proteinExistence type="predicted"/>
<dbReference type="AlphaFoldDB" id="A0A816W7P2"/>
<organism evidence="1">
    <name type="scientific">Brassica napus</name>
    <name type="common">Rape</name>
    <dbReference type="NCBI Taxonomy" id="3708"/>
    <lineage>
        <taxon>Eukaryota</taxon>
        <taxon>Viridiplantae</taxon>
        <taxon>Streptophyta</taxon>
        <taxon>Embryophyta</taxon>
        <taxon>Tracheophyta</taxon>
        <taxon>Spermatophyta</taxon>
        <taxon>Magnoliopsida</taxon>
        <taxon>eudicotyledons</taxon>
        <taxon>Gunneridae</taxon>
        <taxon>Pentapetalae</taxon>
        <taxon>rosids</taxon>
        <taxon>malvids</taxon>
        <taxon>Brassicales</taxon>
        <taxon>Brassicaceae</taxon>
        <taxon>Brassiceae</taxon>
        <taxon>Brassica</taxon>
    </lineage>
</organism>